<feature type="chain" id="PRO_5035766651" description="Secreted protein" evidence="1">
    <location>
        <begin position="26"/>
        <end position="116"/>
    </location>
</feature>
<keyword evidence="1" id="KW-0732">Signal</keyword>
<dbReference type="AlphaFoldDB" id="A0A8T8HY66"/>
<evidence type="ECO:0000313" key="2">
    <source>
        <dbReference type="EMBL" id="QTR03408.1"/>
    </source>
</evidence>
<accession>A0A8T8HY66</accession>
<reference evidence="2" key="1">
    <citation type="submission" date="2021-04" db="EMBL/GenBank/DDBJ databases">
        <title>Saccharothrix algeriensis WGS.</title>
        <authorList>
            <person name="Stuskova K."/>
            <person name="Hakalova E."/>
            <person name="Tebbal A.B."/>
            <person name="Eichmeier A."/>
        </authorList>
    </citation>
    <scope>NUCLEOTIDE SEQUENCE</scope>
    <source>
        <strain evidence="2">NRRL B-24137</strain>
    </source>
</reference>
<proteinExistence type="predicted"/>
<protein>
    <recommendedName>
        <fullName evidence="4">Secreted protein</fullName>
    </recommendedName>
</protein>
<sequence length="116" mass="11558">MMTNKHKAFLAVIALGSVRGGGVAAADAPPQDPAGKSYECSALASASSDQGQSALAAEGLDPAQVTGPVGLMCGAGQRAAQDGFEAKLAGIEGIAYTCTKAEEKKLGIVVFSECKA</sequence>
<dbReference type="Proteomes" id="UP000671828">
    <property type="component" value="Chromosome"/>
</dbReference>
<name>A0A8T8HY66_9PSEU</name>
<organism evidence="2 3">
    <name type="scientific">Saccharothrix algeriensis</name>
    <dbReference type="NCBI Taxonomy" id="173560"/>
    <lineage>
        <taxon>Bacteria</taxon>
        <taxon>Bacillati</taxon>
        <taxon>Actinomycetota</taxon>
        <taxon>Actinomycetes</taxon>
        <taxon>Pseudonocardiales</taxon>
        <taxon>Pseudonocardiaceae</taxon>
        <taxon>Saccharothrix</taxon>
    </lineage>
</organism>
<evidence type="ECO:0000313" key="3">
    <source>
        <dbReference type="Proteomes" id="UP000671828"/>
    </source>
</evidence>
<evidence type="ECO:0008006" key="4">
    <source>
        <dbReference type="Google" id="ProtNLM"/>
    </source>
</evidence>
<gene>
    <name evidence="2" type="ORF">J7S33_31650</name>
</gene>
<evidence type="ECO:0000256" key="1">
    <source>
        <dbReference type="SAM" id="SignalP"/>
    </source>
</evidence>
<feature type="signal peptide" evidence="1">
    <location>
        <begin position="1"/>
        <end position="25"/>
    </location>
</feature>
<dbReference type="EMBL" id="CP072788">
    <property type="protein sequence ID" value="QTR03408.1"/>
    <property type="molecule type" value="Genomic_DNA"/>
</dbReference>